<dbReference type="Pfam" id="PF02518">
    <property type="entry name" value="HATPase_c"/>
    <property type="match status" value="1"/>
</dbReference>
<accession>A0ABP8RWY3</accession>
<reference evidence="8" key="1">
    <citation type="journal article" date="2019" name="Int. J. Syst. Evol. Microbiol.">
        <title>The Global Catalogue of Microorganisms (GCM) 10K type strain sequencing project: providing services to taxonomists for standard genome sequencing and annotation.</title>
        <authorList>
            <consortium name="The Broad Institute Genomics Platform"/>
            <consortium name="The Broad Institute Genome Sequencing Center for Infectious Disease"/>
            <person name="Wu L."/>
            <person name="Ma J."/>
        </authorList>
    </citation>
    <scope>NUCLEOTIDE SEQUENCE [LARGE SCALE GENOMIC DNA]</scope>
    <source>
        <strain evidence="8">JCM 17906</strain>
    </source>
</reference>
<keyword evidence="1" id="KW-0808">Transferase</keyword>
<keyword evidence="5" id="KW-0812">Transmembrane</keyword>
<dbReference type="InterPro" id="IPR011712">
    <property type="entry name" value="Sig_transdc_His_kin_sub3_dim/P"/>
</dbReference>
<keyword evidence="8" id="KW-1185">Reference proteome</keyword>
<dbReference type="Pfam" id="PF07730">
    <property type="entry name" value="HisKA_3"/>
    <property type="match status" value="1"/>
</dbReference>
<feature type="transmembrane region" description="Helical" evidence="5">
    <location>
        <begin position="69"/>
        <end position="89"/>
    </location>
</feature>
<dbReference type="PANTHER" id="PTHR24421">
    <property type="entry name" value="NITRATE/NITRITE SENSOR PROTEIN NARX-RELATED"/>
    <property type="match status" value="1"/>
</dbReference>
<feature type="transmembrane region" description="Helical" evidence="5">
    <location>
        <begin position="101"/>
        <end position="118"/>
    </location>
</feature>
<evidence type="ECO:0000256" key="2">
    <source>
        <dbReference type="ARBA" id="ARBA00022777"/>
    </source>
</evidence>
<gene>
    <name evidence="7" type="ORF">GCM10023175_47820</name>
</gene>
<dbReference type="SMART" id="SM00387">
    <property type="entry name" value="HATPase_c"/>
    <property type="match status" value="1"/>
</dbReference>
<feature type="transmembrane region" description="Helical" evidence="5">
    <location>
        <begin position="39"/>
        <end position="63"/>
    </location>
</feature>
<keyword evidence="5" id="KW-0472">Membrane</keyword>
<dbReference type="EMBL" id="BAABGT010000075">
    <property type="protein sequence ID" value="GAA4552979.1"/>
    <property type="molecule type" value="Genomic_DNA"/>
</dbReference>
<feature type="transmembrane region" description="Helical" evidence="5">
    <location>
        <begin position="124"/>
        <end position="143"/>
    </location>
</feature>
<dbReference type="InterPro" id="IPR003594">
    <property type="entry name" value="HATPase_dom"/>
</dbReference>
<evidence type="ECO:0000256" key="3">
    <source>
        <dbReference type="ARBA" id="ARBA00023012"/>
    </source>
</evidence>
<evidence type="ECO:0000256" key="4">
    <source>
        <dbReference type="SAM" id="MobiDB-lite"/>
    </source>
</evidence>
<evidence type="ECO:0000256" key="1">
    <source>
        <dbReference type="ARBA" id="ARBA00022679"/>
    </source>
</evidence>
<dbReference type="InterPro" id="IPR050482">
    <property type="entry name" value="Sensor_HK_TwoCompSys"/>
</dbReference>
<comment type="caution">
    <text evidence="7">The sequence shown here is derived from an EMBL/GenBank/DDBJ whole genome shotgun (WGS) entry which is preliminary data.</text>
</comment>
<feature type="domain" description="Histidine kinase/HSP90-like ATPase" evidence="6">
    <location>
        <begin position="426"/>
        <end position="517"/>
    </location>
</feature>
<keyword evidence="2" id="KW-0418">Kinase</keyword>
<keyword evidence="5" id="KW-1133">Transmembrane helix</keyword>
<proteinExistence type="predicted"/>
<sequence length="528" mass="54622">MVQTAVTVAALGGSLIIGIRRFRAAGVAGDATTRQQLRWVGAGGLSSGALTLGLFLVPALFGAPLLPPGWIGLPGLLSVAALTVALLRLRLFDLDRVAGRSVVYAVLTAAVVLLYLGVTTALAALLGAGPAALVGVLAVALALNPLRVRLQRTVNHLLYGDRDDPYAVLRGLGTRLAATIRPADVLPAAADDLAGALRVPYVAVVLPGEEPVVAGRDPGYGTHREPVVHRGEEIAALLVAPRGADERLGPADLRLVEDLARQLGPAVRVVRLDLDLRRSREALVLAREEERRRLRRTLHDELGPSVAALALRAETARRMLTTGVPDVADPTERSAPTAATGPTVPTAPTAGAAVDAAVLRDRVAVADAELLALRRDATAAAAGLRRLAYDLRPPALDASGLLAALREPRHGIAVEVTGEVPALPAAVEVAAFRIAVEAISNAARHSGAERCTVDLRVRDAALWITVTDSGVGWPRGVRAGVGLVGLGERAAELGGEVELDAPPGGGARLVARLPLRDAEVTAEVGATG</sequence>
<feature type="region of interest" description="Disordered" evidence="4">
    <location>
        <begin position="325"/>
        <end position="347"/>
    </location>
</feature>
<organism evidence="7 8">
    <name type="scientific">Pseudonocardia xishanensis</name>
    <dbReference type="NCBI Taxonomy" id="630995"/>
    <lineage>
        <taxon>Bacteria</taxon>
        <taxon>Bacillati</taxon>
        <taxon>Actinomycetota</taxon>
        <taxon>Actinomycetes</taxon>
        <taxon>Pseudonocardiales</taxon>
        <taxon>Pseudonocardiaceae</taxon>
        <taxon>Pseudonocardia</taxon>
    </lineage>
</organism>
<name>A0ABP8RWY3_9PSEU</name>
<dbReference type="InterPro" id="IPR036890">
    <property type="entry name" value="HATPase_C_sf"/>
</dbReference>
<evidence type="ECO:0000259" key="6">
    <source>
        <dbReference type="SMART" id="SM00387"/>
    </source>
</evidence>
<dbReference type="Proteomes" id="UP001501598">
    <property type="component" value="Unassembled WGS sequence"/>
</dbReference>
<evidence type="ECO:0000313" key="8">
    <source>
        <dbReference type="Proteomes" id="UP001501598"/>
    </source>
</evidence>
<protein>
    <recommendedName>
        <fullName evidence="6">Histidine kinase/HSP90-like ATPase domain-containing protein</fullName>
    </recommendedName>
</protein>
<dbReference type="Gene3D" id="1.20.5.1930">
    <property type="match status" value="1"/>
</dbReference>
<dbReference type="SUPFAM" id="SSF55874">
    <property type="entry name" value="ATPase domain of HSP90 chaperone/DNA topoisomerase II/histidine kinase"/>
    <property type="match status" value="1"/>
</dbReference>
<evidence type="ECO:0000256" key="5">
    <source>
        <dbReference type="SAM" id="Phobius"/>
    </source>
</evidence>
<keyword evidence="3" id="KW-0902">Two-component regulatory system</keyword>
<dbReference type="Gene3D" id="3.30.565.10">
    <property type="entry name" value="Histidine kinase-like ATPase, C-terminal domain"/>
    <property type="match status" value="1"/>
</dbReference>
<evidence type="ECO:0000313" key="7">
    <source>
        <dbReference type="EMBL" id="GAA4552979.1"/>
    </source>
</evidence>
<dbReference type="CDD" id="cd16917">
    <property type="entry name" value="HATPase_UhpB-NarQ-NarX-like"/>
    <property type="match status" value="1"/>
</dbReference>
<feature type="compositionally biased region" description="Low complexity" evidence="4">
    <location>
        <begin position="335"/>
        <end position="347"/>
    </location>
</feature>